<dbReference type="GeneID" id="36378329"/>
<feature type="compositionally biased region" description="Polar residues" evidence="1">
    <location>
        <begin position="1"/>
        <end position="16"/>
    </location>
</feature>
<feature type="transmembrane region" description="Helical" evidence="2">
    <location>
        <begin position="274"/>
        <end position="296"/>
    </location>
</feature>
<dbReference type="RefSeq" id="XP_024505165.1">
    <property type="nucleotide sequence ID" value="XM_024651493.1"/>
</dbReference>
<keyword evidence="2" id="KW-1133">Transmembrane helix</keyword>
<feature type="transmembrane region" description="Helical" evidence="2">
    <location>
        <begin position="243"/>
        <end position="268"/>
    </location>
</feature>
<evidence type="ECO:0000313" key="3">
    <source>
        <dbReference type="EMBL" id="CEF65965.1"/>
    </source>
</evidence>
<accession>A0A090LEK8</accession>
<evidence type="ECO:0000256" key="1">
    <source>
        <dbReference type="SAM" id="MobiDB-lite"/>
    </source>
</evidence>
<reference evidence="5" key="2">
    <citation type="submission" date="2020-12" db="UniProtKB">
        <authorList>
            <consortium name="WormBaseParasite"/>
        </authorList>
    </citation>
    <scope>IDENTIFICATION</scope>
</reference>
<dbReference type="WormBase" id="SRAE_2000063900">
    <property type="protein sequence ID" value="SRP00239"/>
    <property type="gene ID" value="WBGene00260835"/>
</dbReference>
<gene>
    <name evidence="3 5 6" type="ORF">SRAE_2000063900</name>
</gene>
<evidence type="ECO:0000313" key="6">
    <source>
        <dbReference type="WormBase" id="SRAE_2000063900"/>
    </source>
</evidence>
<keyword evidence="2" id="KW-0472">Membrane</keyword>
<dbReference type="CTD" id="36378329"/>
<evidence type="ECO:0000313" key="4">
    <source>
        <dbReference type="Proteomes" id="UP000035682"/>
    </source>
</evidence>
<keyword evidence="2" id="KW-0812">Transmembrane</keyword>
<reference evidence="3 4" key="1">
    <citation type="submission" date="2014-09" db="EMBL/GenBank/DDBJ databases">
        <authorList>
            <person name="Martin A.A."/>
        </authorList>
    </citation>
    <scope>NUCLEOTIDE SEQUENCE</scope>
    <source>
        <strain evidence="4">ED321</strain>
        <strain evidence="3">ED321 Heterogonic</strain>
    </source>
</reference>
<proteinExistence type="predicted"/>
<evidence type="ECO:0000256" key="2">
    <source>
        <dbReference type="SAM" id="Phobius"/>
    </source>
</evidence>
<dbReference type="WBParaSite" id="SRAE_2000063900.1">
    <property type="protein sequence ID" value="SRAE_2000063900.1"/>
    <property type="gene ID" value="WBGene00260835"/>
</dbReference>
<organism evidence="3">
    <name type="scientific">Strongyloides ratti</name>
    <name type="common">Parasitic roundworm</name>
    <dbReference type="NCBI Taxonomy" id="34506"/>
    <lineage>
        <taxon>Eukaryota</taxon>
        <taxon>Metazoa</taxon>
        <taxon>Ecdysozoa</taxon>
        <taxon>Nematoda</taxon>
        <taxon>Chromadorea</taxon>
        <taxon>Rhabditida</taxon>
        <taxon>Tylenchina</taxon>
        <taxon>Panagrolaimomorpha</taxon>
        <taxon>Strongyloidoidea</taxon>
        <taxon>Strongyloididae</taxon>
        <taxon>Strongyloides</taxon>
    </lineage>
</organism>
<feature type="transmembrane region" description="Helical" evidence="2">
    <location>
        <begin position="207"/>
        <end position="231"/>
    </location>
</feature>
<dbReference type="AlphaFoldDB" id="A0A090LEK8"/>
<feature type="region of interest" description="Disordered" evidence="1">
    <location>
        <begin position="1"/>
        <end position="24"/>
    </location>
</feature>
<keyword evidence="4" id="KW-1185">Reference proteome</keyword>
<protein>
    <submittedName>
        <fullName evidence="5">Integral membrane protein</fullName>
    </submittedName>
</protein>
<dbReference type="EMBL" id="LN609529">
    <property type="protein sequence ID" value="CEF65965.1"/>
    <property type="molecule type" value="Genomic_DNA"/>
</dbReference>
<name>A0A090LEK8_STRRB</name>
<sequence length="302" mass="35007">MDNSKISYFQPPNIQRDNSKEASLQVPINKGKNSRMSDSFDDDNFANDKKRPLGENIKSNILGLFLVIILFIISLIIYIFGLLYFSKLRSHSLGCGFFVIENYNQAFKNETNANNRTEILIMNGIMANIFADGNYHSEQKKHAQKVYNEYKSNMEFYKDNCIKIKEHCSTINTIRKKLEENHHEYTPNDKTLYSWMVPKAAFSHKGAIFLIHGSFILTLLLIIGFILKFLFISKNHQGHRIIFIIFTVLTTLLTLLRLIFTLAVYISFDGLKDYLIMTTFIMTALNILHLLLIILIQVKKKM</sequence>
<feature type="transmembrane region" description="Helical" evidence="2">
    <location>
        <begin position="61"/>
        <end position="85"/>
    </location>
</feature>
<dbReference type="Proteomes" id="UP000035682">
    <property type="component" value="Unplaced"/>
</dbReference>
<evidence type="ECO:0000313" key="5">
    <source>
        <dbReference type="WBParaSite" id="SRAE_2000063900.1"/>
    </source>
</evidence>